<dbReference type="Pfam" id="PF01636">
    <property type="entry name" value="APH"/>
    <property type="match status" value="1"/>
</dbReference>
<accession>A0A4Y4DJ82</accession>
<dbReference type="SUPFAM" id="SSF56112">
    <property type="entry name" value="Protein kinase-like (PK-like)"/>
    <property type="match status" value="1"/>
</dbReference>
<dbReference type="GO" id="GO:0016740">
    <property type="term" value="F:transferase activity"/>
    <property type="evidence" value="ECO:0007669"/>
    <property type="project" value="UniProtKB-KW"/>
</dbReference>
<feature type="domain" description="Aminoglycoside phosphotransferase" evidence="1">
    <location>
        <begin position="104"/>
        <end position="173"/>
    </location>
</feature>
<comment type="caution">
    <text evidence="2">The sequence shown here is derived from an EMBL/GenBank/DDBJ whole genome shotgun (WGS) entry which is preliminary data.</text>
</comment>
<dbReference type="EMBL" id="BJNY01000001">
    <property type="protein sequence ID" value="GED04687.1"/>
    <property type="molecule type" value="Genomic_DNA"/>
</dbReference>
<sequence>MEEKELAGGNASGIVVRKGNTVRKPATAATKVVRRYLQFLGARGLRVPRHFGLDSFGRQKLEFVDGVLAMDRPRLARAELVRVGQVVRELHDASAGFAWNAGDEFDSPIPAPGQELMCHNDLAPWNLVVGEADWVFIDWDAAAPSTRLWDLAYAAQSFAVNNPGAPPDAAAGDLQAFLRGFGPDDALLRELVPAMIERVAAMYQLLRSSHEAGIEPWGSMFSTGHGEHWAAVHRYLLEHRRLLDASA</sequence>
<dbReference type="OrthoDB" id="236897at2"/>
<keyword evidence="2" id="KW-0808">Transferase</keyword>
<gene>
    <name evidence="2" type="ORF">AUR04nite_02190</name>
</gene>
<evidence type="ECO:0000313" key="2">
    <source>
        <dbReference type="EMBL" id="GED04687.1"/>
    </source>
</evidence>
<reference evidence="2 3" key="1">
    <citation type="submission" date="2019-06" db="EMBL/GenBank/DDBJ databases">
        <title>Whole genome shotgun sequence of Glutamicibacter uratoxydans NBRC 15515.</title>
        <authorList>
            <person name="Hosoyama A."/>
            <person name="Uohara A."/>
            <person name="Ohji S."/>
            <person name="Ichikawa N."/>
        </authorList>
    </citation>
    <scope>NUCLEOTIDE SEQUENCE [LARGE SCALE GENOMIC DNA]</scope>
    <source>
        <strain evidence="2 3">NBRC 15515</strain>
    </source>
</reference>
<dbReference type="Gene3D" id="3.90.1200.10">
    <property type="match status" value="1"/>
</dbReference>
<dbReference type="InterPro" id="IPR011009">
    <property type="entry name" value="Kinase-like_dom_sf"/>
</dbReference>
<dbReference type="Proteomes" id="UP000316612">
    <property type="component" value="Unassembled WGS sequence"/>
</dbReference>
<organism evidence="2 3">
    <name type="scientific">Glutamicibacter uratoxydans</name>
    <name type="common">Arthrobacter uratoxydans</name>
    <dbReference type="NCBI Taxonomy" id="43667"/>
    <lineage>
        <taxon>Bacteria</taxon>
        <taxon>Bacillati</taxon>
        <taxon>Actinomycetota</taxon>
        <taxon>Actinomycetes</taxon>
        <taxon>Micrococcales</taxon>
        <taxon>Micrococcaceae</taxon>
        <taxon>Glutamicibacter</taxon>
    </lineage>
</organism>
<dbReference type="InterPro" id="IPR002575">
    <property type="entry name" value="Aminoglycoside_PTrfase"/>
</dbReference>
<keyword evidence="3" id="KW-1185">Reference proteome</keyword>
<name>A0A4Y4DJ82_GLUUR</name>
<proteinExistence type="predicted"/>
<dbReference type="RefSeq" id="WP_141361070.1">
    <property type="nucleotide sequence ID" value="NZ_BAAAJL010000007.1"/>
</dbReference>
<evidence type="ECO:0000259" key="1">
    <source>
        <dbReference type="Pfam" id="PF01636"/>
    </source>
</evidence>
<protein>
    <submittedName>
        <fullName evidence="2">Phosphotransferase</fullName>
    </submittedName>
</protein>
<dbReference type="AlphaFoldDB" id="A0A4Y4DJ82"/>
<evidence type="ECO:0000313" key="3">
    <source>
        <dbReference type="Proteomes" id="UP000316612"/>
    </source>
</evidence>